<sequence length="178" mass="19517">MELISNGIQFGVKFLPRGLKRRLGELSAGKGGTTASSANLMEKINKGTATWKDYADVGADVLVTLGTTLQLVPYMPAKGVGKLFYGAGTLIGGANLMDTIINNEYVQDVIDALSFGFNPFDPRWQGKDPDWLEDIKDYWKDFFNPTADPQLYDPITLDLNGDGKISTLNLSDGVYFDH</sequence>
<feature type="non-terminal residue" evidence="1">
    <location>
        <position position="178"/>
    </location>
</feature>
<gene>
    <name evidence="1" type="ORF">F1B92_08540</name>
</gene>
<dbReference type="RefSeq" id="WP_229770999.1">
    <property type="nucleotide sequence ID" value="NZ_VWSJ01000071.1"/>
</dbReference>
<organism evidence="1 2">
    <name type="scientific">Campylobacter portucalensis</name>
    <dbReference type="NCBI Taxonomy" id="2608384"/>
    <lineage>
        <taxon>Bacteria</taxon>
        <taxon>Pseudomonadati</taxon>
        <taxon>Campylobacterota</taxon>
        <taxon>Epsilonproteobacteria</taxon>
        <taxon>Campylobacterales</taxon>
        <taxon>Campylobacteraceae</taxon>
        <taxon>Campylobacter</taxon>
    </lineage>
</organism>
<accession>A0A6L5WJJ4</accession>
<reference evidence="1 2" key="2">
    <citation type="submission" date="2020-03" db="EMBL/GenBank/DDBJ databases">
        <title>Campylobacter portucalensis sp. nov., a new species of Campylobacter isolated from the reproductive tract of bulls.</title>
        <authorList>
            <person name="Silva M.F."/>
            <person name="Pereira G."/>
            <person name="Carneiro C."/>
            <person name="Hemphill A."/>
            <person name="Mateus L."/>
            <person name="Lopes-Da-Costa L."/>
            <person name="Silva E."/>
        </authorList>
    </citation>
    <scope>NUCLEOTIDE SEQUENCE [LARGE SCALE GENOMIC DNA]</scope>
    <source>
        <strain evidence="1 2">FMV-PI01</strain>
    </source>
</reference>
<dbReference type="Proteomes" id="UP000476338">
    <property type="component" value="Unassembled WGS sequence"/>
</dbReference>
<evidence type="ECO:0000313" key="1">
    <source>
        <dbReference type="EMBL" id="MSN97204.1"/>
    </source>
</evidence>
<reference evidence="1 2" key="1">
    <citation type="submission" date="2019-09" db="EMBL/GenBank/DDBJ databases">
        <authorList>
            <person name="Silva M."/>
            <person name="Pereira G."/>
            <person name="Lopes-Da-Costa L."/>
            <person name="Silva E."/>
        </authorList>
    </citation>
    <scope>NUCLEOTIDE SEQUENCE [LARGE SCALE GENOMIC DNA]</scope>
    <source>
        <strain evidence="1 2">FMV-PI01</strain>
    </source>
</reference>
<comment type="caution">
    <text evidence="1">The sequence shown here is derived from an EMBL/GenBank/DDBJ whole genome shotgun (WGS) entry which is preliminary data.</text>
</comment>
<protein>
    <submittedName>
        <fullName evidence="1">Uncharacterized protein</fullName>
    </submittedName>
</protein>
<keyword evidence="2" id="KW-1185">Reference proteome</keyword>
<dbReference type="EMBL" id="VWSJ01000071">
    <property type="protein sequence ID" value="MSN97204.1"/>
    <property type="molecule type" value="Genomic_DNA"/>
</dbReference>
<name>A0A6L5WJJ4_9BACT</name>
<evidence type="ECO:0000313" key="2">
    <source>
        <dbReference type="Proteomes" id="UP000476338"/>
    </source>
</evidence>
<proteinExistence type="predicted"/>
<dbReference type="AlphaFoldDB" id="A0A6L5WJJ4"/>